<dbReference type="GO" id="GO:0016747">
    <property type="term" value="F:acyltransferase activity, transferring groups other than amino-acyl groups"/>
    <property type="evidence" value="ECO:0007669"/>
    <property type="project" value="InterPro"/>
</dbReference>
<dbReference type="InterPro" id="IPR000182">
    <property type="entry name" value="GNAT_dom"/>
</dbReference>
<dbReference type="AlphaFoldDB" id="A0A2A5J9P9"/>
<feature type="domain" description="N-acetyltransferase" evidence="3">
    <location>
        <begin position="4"/>
        <end position="154"/>
    </location>
</feature>
<evidence type="ECO:0000313" key="5">
    <source>
        <dbReference type="Proteomes" id="UP000230886"/>
    </source>
</evidence>
<evidence type="ECO:0000313" key="4">
    <source>
        <dbReference type="EMBL" id="PCK26253.1"/>
    </source>
</evidence>
<evidence type="ECO:0000259" key="3">
    <source>
        <dbReference type="PROSITE" id="PS51186"/>
    </source>
</evidence>
<dbReference type="InterPro" id="IPR050832">
    <property type="entry name" value="Bact_Acetyltransf"/>
</dbReference>
<sequence>MNEIVIERATDEDAAEILVLQRCCWVSEAISNNSMDIPPLHQDLPTVRAWVQESTVWTARRGGRLVGAVRGTADGTAWQIGRLMVAPDLAGNGLGRRLLQHVEQNAPEHITRFELFTGSRSLRNIRPYTRAGYSQLPPDPSHIPGVVYLSKPNAINSD</sequence>
<evidence type="ECO:0000256" key="2">
    <source>
        <dbReference type="ARBA" id="ARBA00023315"/>
    </source>
</evidence>
<name>A0A2A5J9P9_RHOSG</name>
<organism evidence="4 5">
    <name type="scientific">Rhodococcus qingshengii</name>
    <dbReference type="NCBI Taxonomy" id="334542"/>
    <lineage>
        <taxon>Bacteria</taxon>
        <taxon>Bacillati</taxon>
        <taxon>Actinomycetota</taxon>
        <taxon>Actinomycetes</taxon>
        <taxon>Mycobacteriales</taxon>
        <taxon>Nocardiaceae</taxon>
        <taxon>Rhodococcus</taxon>
        <taxon>Rhodococcus erythropolis group</taxon>
    </lineage>
</organism>
<dbReference type="GO" id="GO:0008168">
    <property type="term" value="F:methyltransferase activity"/>
    <property type="evidence" value="ECO:0007669"/>
    <property type="project" value="UniProtKB-KW"/>
</dbReference>
<dbReference type="RefSeq" id="WP_099697772.1">
    <property type="nucleotide sequence ID" value="NZ_NOVD01000010.1"/>
</dbReference>
<accession>A0A2A5J9P9</accession>
<dbReference type="Gene3D" id="3.40.630.30">
    <property type="match status" value="1"/>
</dbReference>
<keyword evidence="1 4" id="KW-0808">Transferase</keyword>
<proteinExistence type="predicted"/>
<dbReference type="PANTHER" id="PTHR43877">
    <property type="entry name" value="AMINOALKYLPHOSPHONATE N-ACETYLTRANSFERASE-RELATED-RELATED"/>
    <property type="match status" value="1"/>
</dbReference>
<dbReference type="PROSITE" id="PS51186">
    <property type="entry name" value="GNAT"/>
    <property type="match status" value="1"/>
</dbReference>
<keyword evidence="4" id="KW-0489">Methyltransferase</keyword>
<dbReference type="InterPro" id="IPR016181">
    <property type="entry name" value="Acyl_CoA_acyltransferase"/>
</dbReference>
<evidence type="ECO:0000256" key="1">
    <source>
        <dbReference type="ARBA" id="ARBA00022679"/>
    </source>
</evidence>
<dbReference type="Pfam" id="PF00583">
    <property type="entry name" value="Acetyltransf_1"/>
    <property type="match status" value="1"/>
</dbReference>
<protein>
    <submittedName>
        <fullName evidence="4">tRNA (Guanine-N1)-methyltransferase</fullName>
    </submittedName>
</protein>
<reference evidence="4 5" key="1">
    <citation type="submission" date="2017-07" db="EMBL/GenBank/DDBJ databases">
        <title>Draft sequence of Rhodococcus enclensis 23b-28.</title>
        <authorList>
            <person name="Besaury L."/>
            <person name="Sancelme M."/>
            <person name="Amato P."/>
            <person name="Lallement A."/>
            <person name="Delort A.-M."/>
        </authorList>
    </citation>
    <scope>NUCLEOTIDE SEQUENCE [LARGE SCALE GENOMIC DNA]</scope>
    <source>
        <strain evidence="4 5">23b-28</strain>
    </source>
</reference>
<dbReference type="GO" id="GO:0032259">
    <property type="term" value="P:methylation"/>
    <property type="evidence" value="ECO:0007669"/>
    <property type="project" value="UniProtKB-KW"/>
</dbReference>
<dbReference type="EMBL" id="NOVD01000010">
    <property type="protein sequence ID" value="PCK26253.1"/>
    <property type="molecule type" value="Genomic_DNA"/>
</dbReference>
<comment type="caution">
    <text evidence="4">The sequence shown here is derived from an EMBL/GenBank/DDBJ whole genome shotgun (WGS) entry which is preliminary data.</text>
</comment>
<gene>
    <name evidence="4" type="ORF">CHR55_16780</name>
</gene>
<dbReference type="SUPFAM" id="SSF55729">
    <property type="entry name" value="Acyl-CoA N-acyltransferases (Nat)"/>
    <property type="match status" value="1"/>
</dbReference>
<keyword evidence="2" id="KW-0012">Acyltransferase</keyword>
<dbReference type="PANTHER" id="PTHR43877:SF2">
    <property type="entry name" value="AMINOALKYLPHOSPHONATE N-ACETYLTRANSFERASE-RELATED"/>
    <property type="match status" value="1"/>
</dbReference>
<dbReference type="CDD" id="cd04301">
    <property type="entry name" value="NAT_SF"/>
    <property type="match status" value="1"/>
</dbReference>
<dbReference type="Proteomes" id="UP000230886">
    <property type="component" value="Unassembled WGS sequence"/>
</dbReference>